<evidence type="ECO:0000256" key="1">
    <source>
        <dbReference type="SAM" id="Phobius"/>
    </source>
</evidence>
<accession>A0A2N3HRX5</accession>
<protein>
    <recommendedName>
        <fullName evidence="4">DUF304 domain-containing protein</fullName>
    </recommendedName>
</protein>
<feature type="transmembrane region" description="Helical" evidence="1">
    <location>
        <begin position="12"/>
        <end position="30"/>
    </location>
</feature>
<keyword evidence="1" id="KW-0812">Transmembrane</keyword>
<evidence type="ECO:0000313" key="2">
    <source>
        <dbReference type="EMBL" id="PKQ60789.1"/>
    </source>
</evidence>
<keyword evidence="1" id="KW-0472">Membrane</keyword>
<keyword evidence="1" id="KW-1133">Transmembrane helix</keyword>
<dbReference type="RefSeq" id="WP_101263176.1">
    <property type="nucleotide sequence ID" value="NZ_MVDD01000021.1"/>
</dbReference>
<keyword evidence="3" id="KW-1185">Reference proteome</keyword>
<reference evidence="2 3" key="1">
    <citation type="journal article" date="2017" name="Front. Microbiol.">
        <title>Labilibaculum manganireducens gen. nov., sp. nov. and Labilibaculum filiforme sp. nov., Novel Bacteroidetes Isolated from Subsurface Sediments of the Baltic Sea.</title>
        <authorList>
            <person name="Vandieken V."/>
            <person name="Marshall I.P."/>
            <person name="Niemann H."/>
            <person name="Engelen B."/>
            <person name="Cypionka H."/>
        </authorList>
    </citation>
    <scope>NUCLEOTIDE SEQUENCE [LARGE SCALE GENOMIC DNA]</scope>
    <source>
        <strain evidence="2 3">59.16B</strain>
    </source>
</reference>
<dbReference type="EMBL" id="MVDD01000021">
    <property type="protein sequence ID" value="PKQ60789.1"/>
    <property type="molecule type" value="Genomic_DNA"/>
</dbReference>
<dbReference type="OrthoDB" id="1452529at2"/>
<evidence type="ECO:0000313" key="3">
    <source>
        <dbReference type="Proteomes" id="UP000233535"/>
    </source>
</evidence>
<comment type="caution">
    <text evidence="2">The sequence shown here is derived from an EMBL/GenBank/DDBJ whole genome shotgun (WGS) entry which is preliminary data.</text>
</comment>
<sequence length="134" mass="15368">MKIKYKKKRLKYYLYFGIAWLILGSIVVISDDELRWNDYGYLFLGVLHIGSFIYESRNQYLSIEGGFISKNSLFQKKMELSAIKSITSGSGKYILKTKGREMKIDVGLIDESSLCELNKVLANLNMESGKTIFV</sequence>
<dbReference type="Proteomes" id="UP000233535">
    <property type="component" value="Unassembled WGS sequence"/>
</dbReference>
<dbReference type="AlphaFoldDB" id="A0A2N3HRX5"/>
<gene>
    <name evidence="2" type="ORF">BZG02_18135</name>
</gene>
<feature type="transmembrane region" description="Helical" evidence="1">
    <location>
        <begin position="36"/>
        <end position="54"/>
    </location>
</feature>
<evidence type="ECO:0008006" key="4">
    <source>
        <dbReference type="Google" id="ProtNLM"/>
    </source>
</evidence>
<organism evidence="2 3">
    <name type="scientific">Labilibaculum filiforme</name>
    <dbReference type="NCBI Taxonomy" id="1940526"/>
    <lineage>
        <taxon>Bacteria</taxon>
        <taxon>Pseudomonadati</taxon>
        <taxon>Bacteroidota</taxon>
        <taxon>Bacteroidia</taxon>
        <taxon>Marinilabiliales</taxon>
        <taxon>Marinifilaceae</taxon>
        <taxon>Labilibaculum</taxon>
    </lineage>
</organism>
<name>A0A2N3HRX5_9BACT</name>
<proteinExistence type="predicted"/>